<dbReference type="Proteomes" id="UP000620124">
    <property type="component" value="Unassembled WGS sequence"/>
</dbReference>
<dbReference type="InterPro" id="IPR002347">
    <property type="entry name" value="SDR_fam"/>
</dbReference>
<evidence type="ECO:0000256" key="2">
    <source>
        <dbReference type="ARBA" id="ARBA00022857"/>
    </source>
</evidence>
<evidence type="ECO:0000313" key="4">
    <source>
        <dbReference type="Proteomes" id="UP000620124"/>
    </source>
</evidence>
<dbReference type="InterPro" id="IPR036291">
    <property type="entry name" value="NAD(P)-bd_dom_sf"/>
</dbReference>
<protein>
    <submittedName>
        <fullName evidence="3">NAD-binding protein</fullName>
    </submittedName>
</protein>
<name>A0A8H6Z1S6_9AGAR</name>
<dbReference type="GO" id="GO:0006633">
    <property type="term" value="P:fatty acid biosynthetic process"/>
    <property type="evidence" value="ECO:0007669"/>
    <property type="project" value="TreeGrafter"/>
</dbReference>
<dbReference type="GO" id="GO:0048038">
    <property type="term" value="F:quinone binding"/>
    <property type="evidence" value="ECO:0007669"/>
    <property type="project" value="TreeGrafter"/>
</dbReference>
<comment type="similarity">
    <text evidence="1">Belongs to the short-chain dehydrogenases/reductases (SDR) family.</text>
</comment>
<dbReference type="PRINTS" id="PR00080">
    <property type="entry name" value="SDRFAMILY"/>
</dbReference>
<dbReference type="GO" id="GO:0016616">
    <property type="term" value="F:oxidoreductase activity, acting on the CH-OH group of donors, NAD or NADP as acceptor"/>
    <property type="evidence" value="ECO:0007669"/>
    <property type="project" value="TreeGrafter"/>
</dbReference>
<dbReference type="EMBL" id="JACAZI010000002">
    <property type="protein sequence ID" value="KAF7369257.1"/>
    <property type="molecule type" value="Genomic_DNA"/>
</dbReference>
<dbReference type="SUPFAM" id="SSF51735">
    <property type="entry name" value="NAD(P)-binding Rossmann-fold domains"/>
    <property type="match status" value="1"/>
</dbReference>
<evidence type="ECO:0000313" key="3">
    <source>
        <dbReference type="EMBL" id="KAF7369257.1"/>
    </source>
</evidence>
<sequence length="268" mass="28194">MSSKGIALVTGAGKNTFPILTLSLISPPAQGIGRGVALRLAEDGFEVAVNDVAANSANLDSLVAEIKQKGRESSKHIADVSQDEQVKVMVEEVVKQHGSLDVMVANAGILGPEGPLTEISAEQYDRVMSVNARGPFFCYKYAGIQMIKQGRGGRMIGASSLAGKRGIGPLTAYSMSKFAVRGLTQAAAQEFAPHGITVNAYAPGGIDTPMMIGNRDRTERMEEAKQMSPLKLVGVPADIASLVSFLASAESRFITGQTMSIDGGAFFD</sequence>
<organism evidence="3 4">
    <name type="scientific">Mycena venus</name>
    <dbReference type="NCBI Taxonomy" id="2733690"/>
    <lineage>
        <taxon>Eukaryota</taxon>
        <taxon>Fungi</taxon>
        <taxon>Dikarya</taxon>
        <taxon>Basidiomycota</taxon>
        <taxon>Agaricomycotina</taxon>
        <taxon>Agaricomycetes</taxon>
        <taxon>Agaricomycetidae</taxon>
        <taxon>Agaricales</taxon>
        <taxon>Marasmiineae</taxon>
        <taxon>Mycenaceae</taxon>
        <taxon>Mycena</taxon>
    </lineage>
</organism>
<gene>
    <name evidence="3" type="ORF">MVEN_00253400</name>
</gene>
<proteinExistence type="inferred from homology"/>
<dbReference type="InterPro" id="IPR020904">
    <property type="entry name" value="Sc_DH/Rdtase_CS"/>
</dbReference>
<dbReference type="OrthoDB" id="498125at2759"/>
<dbReference type="PROSITE" id="PS00061">
    <property type="entry name" value="ADH_SHORT"/>
    <property type="match status" value="1"/>
</dbReference>
<dbReference type="AlphaFoldDB" id="A0A8H6Z1S6"/>
<evidence type="ECO:0000256" key="1">
    <source>
        <dbReference type="ARBA" id="ARBA00006484"/>
    </source>
</evidence>
<reference evidence="3" key="1">
    <citation type="submission" date="2020-05" db="EMBL/GenBank/DDBJ databases">
        <title>Mycena genomes resolve the evolution of fungal bioluminescence.</title>
        <authorList>
            <person name="Tsai I.J."/>
        </authorList>
    </citation>
    <scope>NUCLEOTIDE SEQUENCE</scope>
    <source>
        <strain evidence="3">CCC161011</strain>
    </source>
</reference>
<accession>A0A8H6Z1S6</accession>
<dbReference type="PANTHER" id="PTHR42760:SF121">
    <property type="entry name" value="3-OXOACYL-(ACYL-CARRIER-PROTEIN) REDUCTASE"/>
    <property type="match status" value="1"/>
</dbReference>
<dbReference type="PANTHER" id="PTHR42760">
    <property type="entry name" value="SHORT-CHAIN DEHYDROGENASES/REDUCTASES FAMILY MEMBER"/>
    <property type="match status" value="1"/>
</dbReference>
<dbReference type="PRINTS" id="PR00081">
    <property type="entry name" value="GDHRDH"/>
</dbReference>
<comment type="caution">
    <text evidence="3">The sequence shown here is derived from an EMBL/GenBank/DDBJ whole genome shotgun (WGS) entry which is preliminary data.</text>
</comment>
<dbReference type="Pfam" id="PF13561">
    <property type="entry name" value="adh_short_C2"/>
    <property type="match status" value="1"/>
</dbReference>
<keyword evidence="2" id="KW-0521">NADP</keyword>
<dbReference type="FunFam" id="3.40.50.720:FF:000084">
    <property type="entry name" value="Short-chain dehydrogenase reductase"/>
    <property type="match status" value="1"/>
</dbReference>
<dbReference type="Gene3D" id="3.40.50.720">
    <property type="entry name" value="NAD(P)-binding Rossmann-like Domain"/>
    <property type="match status" value="1"/>
</dbReference>
<keyword evidence="4" id="KW-1185">Reference proteome</keyword>